<gene>
    <name evidence="3" type="ORF">Dsin_012593</name>
</gene>
<organism evidence="3 4">
    <name type="scientific">Dipteronia sinensis</name>
    <dbReference type="NCBI Taxonomy" id="43782"/>
    <lineage>
        <taxon>Eukaryota</taxon>
        <taxon>Viridiplantae</taxon>
        <taxon>Streptophyta</taxon>
        <taxon>Embryophyta</taxon>
        <taxon>Tracheophyta</taxon>
        <taxon>Spermatophyta</taxon>
        <taxon>Magnoliopsida</taxon>
        <taxon>eudicotyledons</taxon>
        <taxon>Gunneridae</taxon>
        <taxon>Pentapetalae</taxon>
        <taxon>rosids</taxon>
        <taxon>malvids</taxon>
        <taxon>Sapindales</taxon>
        <taxon>Sapindaceae</taxon>
        <taxon>Hippocastanoideae</taxon>
        <taxon>Acereae</taxon>
        <taxon>Dipteronia</taxon>
    </lineage>
</organism>
<dbReference type="PANTHER" id="PTHR31973:SF195">
    <property type="entry name" value="MUDR FAMILY TRANSPOSASE"/>
    <property type="match status" value="1"/>
</dbReference>
<dbReference type="InterPro" id="IPR037056">
    <property type="entry name" value="RNase_H1_N_sf"/>
</dbReference>
<evidence type="ECO:0000313" key="4">
    <source>
        <dbReference type="Proteomes" id="UP001281410"/>
    </source>
</evidence>
<comment type="caution">
    <text evidence="3">The sequence shown here is derived from an EMBL/GenBank/DDBJ whole genome shotgun (WGS) entry which is preliminary data.</text>
</comment>
<protein>
    <submittedName>
        <fullName evidence="3">Uncharacterized protein</fullName>
    </submittedName>
</protein>
<dbReference type="Pfam" id="PF10551">
    <property type="entry name" value="MULE"/>
    <property type="match status" value="1"/>
</dbReference>
<feature type="domain" description="Ribonuclease H1 N-terminal" evidence="1">
    <location>
        <begin position="172"/>
        <end position="211"/>
    </location>
</feature>
<name>A0AAE0AIC9_9ROSI</name>
<keyword evidence="4" id="KW-1185">Reference proteome</keyword>
<dbReference type="Gene3D" id="3.40.970.10">
    <property type="entry name" value="Ribonuclease H1, N-terminal domain"/>
    <property type="match status" value="1"/>
</dbReference>
<evidence type="ECO:0000313" key="3">
    <source>
        <dbReference type="EMBL" id="KAK3218623.1"/>
    </source>
</evidence>
<feature type="domain" description="MULE transposase" evidence="2">
    <location>
        <begin position="33"/>
        <end position="83"/>
    </location>
</feature>
<dbReference type="InterPro" id="IPR011320">
    <property type="entry name" value="RNase_H1_N"/>
</dbReference>
<dbReference type="InterPro" id="IPR009027">
    <property type="entry name" value="Ribosomal_bL9/RNase_H1_N"/>
</dbReference>
<dbReference type="PANTHER" id="PTHR31973">
    <property type="entry name" value="POLYPROTEIN, PUTATIVE-RELATED"/>
    <property type="match status" value="1"/>
</dbReference>
<dbReference type="InterPro" id="IPR018289">
    <property type="entry name" value="MULE_transposase_dom"/>
</dbReference>
<sequence length="309" mass="35856">MTKIKTNSKNRFKYGFMAIRASIEGFNSVMRPVIYIDSTHLKARTRGVLLVTVCKDGNKMIYPLAFWFVNSECIESWTWFFKETPLTDPISRPCDVSFGSAQRDEKIWLYYRATYAYCIKEFDRAMAELKETYRKVYDELLAVGVEKFSRVHSPRKRYLSSVLYEMGNNYVYIVFIGRRTGVFNSWTECHEYVNGFPGASYQKFNLTDKAYKVITIRSVHSSHSWPKSSVNVEEKHETRTHKKLVLFCSVVKHLGCVWYGDGTGRDWTGLDWTGQDSCSMTCLECMGQDCGLYCYTFGMAGTGRDKRFK</sequence>
<dbReference type="SUPFAM" id="SSF55658">
    <property type="entry name" value="L9 N-domain-like"/>
    <property type="match status" value="1"/>
</dbReference>
<evidence type="ECO:0000259" key="2">
    <source>
        <dbReference type="Pfam" id="PF10551"/>
    </source>
</evidence>
<evidence type="ECO:0000259" key="1">
    <source>
        <dbReference type="Pfam" id="PF01693"/>
    </source>
</evidence>
<reference evidence="3" key="1">
    <citation type="journal article" date="2023" name="Plant J.">
        <title>Genome sequences and population genomics provide insights into the demographic history, inbreeding, and mutation load of two 'living fossil' tree species of Dipteronia.</title>
        <authorList>
            <person name="Feng Y."/>
            <person name="Comes H.P."/>
            <person name="Chen J."/>
            <person name="Zhu S."/>
            <person name="Lu R."/>
            <person name="Zhang X."/>
            <person name="Li P."/>
            <person name="Qiu J."/>
            <person name="Olsen K.M."/>
            <person name="Qiu Y."/>
        </authorList>
    </citation>
    <scope>NUCLEOTIDE SEQUENCE</scope>
    <source>
        <strain evidence="3">NBL</strain>
    </source>
</reference>
<dbReference type="Proteomes" id="UP001281410">
    <property type="component" value="Unassembled WGS sequence"/>
</dbReference>
<dbReference type="Pfam" id="PF01693">
    <property type="entry name" value="Cauli_VI"/>
    <property type="match status" value="1"/>
</dbReference>
<dbReference type="EMBL" id="JANJYJ010000004">
    <property type="protein sequence ID" value="KAK3218623.1"/>
    <property type="molecule type" value="Genomic_DNA"/>
</dbReference>
<accession>A0AAE0AIC9</accession>
<proteinExistence type="predicted"/>
<dbReference type="AlphaFoldDB" id="A0AAE0AIC9"/>